<dbReference type="Gene3D" id="1.10.238.10">
    <property type="entry name" value="EF-hand"/>
    <property type="match status" value="1"/>
</dbReference>
<comment type="caution">
    <text evidence="1">The sequence shown here is derived from an EMBL/GenBank/DDBJ whole genome shotgun (WGS) entry which is preliminary data.</text>
</comment>
<protein>
    <submittedName>
        <fullName evidence="1">Centrin-2</fullName>
    </submittedName>
</protein>
<name>A0AAD9GI84_9STRA</name>
<keyword evidence="2" id="KW-1185">Reference proteome</keyword>
<organism evidence="1 2">
    <name type="scientific">Phytophthora citrophthora</name>
    <dbReference type="NCBI Taxonomy" id="4793"/>
    <lineage>
        <taxon>Eukaryota</taxon>
        <taxon>Sar</taxon>
        <taxon>Stramenopiles</taxon>
        <taxon>Oomycota</taxon>
        <taxon>Peronosporomycetes</taxon>
        <taxon>Peronosporales</taxon>
        <taxon>Peronosporaceae</taxon>
        <taxon>Phytophthora</taxon>
    </lineage>
</organism>
<dbReference type="AlphaFoldDB" id="A0AAD9GI84"/>
<dbReference type="InterPro" id="IPR011992">
    <property type="entry name" value="EF-hand-dom_pair"/>
</dbReference>
<sequence>MTTLRRIKDKQLTAAQEREHRAVFELTAEGSNVMTVKQLKLCLRAMGFNVAKGEAQALVYEFDYTDSNSIDLADFQKICLAKVSELLLMQLSELINVLLVAESGDQRPGQV</sequence>
<gene>
    <name evidence="1" type="ORF">P3T76_008985</name>
</gene>
<dbReference type="Proteomes" id="UP001259832">
    <property type="component" value="Unassembled WGS sequence"/>
</dbReference>
<accession>A0AAD9GI84</accession>
<reference evidence="1" key="1">
    <citation type="submission" date="2023-08" db="EMBL/GenBank/DDBJ databases">
        <title>Reference Genome Resource for the Citrus Pathogen Phytophthora citrophthora.</title>
        <authorList>
            <person name="Moller H."/>
            <person name="Coetzee B."/>
            <person name="Rose L.J."/>
            <person name="Van Niekerk J.M."/>
        </authorList>
    </citation>
    <scope>NUCLEOTIDE SEQUENCE</scope>
    <source>
        <strain evidence="1">STE-U-9442</strain>
    </source>
</reference>
<dbReference type="SUPFAM" id="SSF47473">
    <property type="entry name" value="EF-hand"/>
    <property type="match status" value="1"/>
</dbReference>
<evidence type="ECO:0000313" key="2">
    <source>
        <dbReference type="Proteomes" id="UP001259832"/>
    </source>
</evidence>
<proteinExistence type="predicted"/>
<dbReference type="EMBL" id="JASMQC010000017">
    <property type="protein sequence ID" value="KAK1938910.1"/>
    <property type="molecule type" value="Genomic_DNA"/>
</dbReference>
<evidence type="ECO:0000313" key="1">
    <source>
        <dbReference type="EMBL" id="KAK1938910.1"/>
    </source>
</evidence>